<dbReference type="OrthoDB" id="9806005at2"/>
<dbReference type="STRING" id="692418.SAMN04488029_1546"/>
<evidence type="ECO:0000313" key="3">
    <source>
        <dbReference type="Proteomes" id="UP000192472"/>
    </source>
</evidence>
<dbReference type="InterPro" id="IPR039968">
    <property type="entry name" value="BcerS-like"/>
</dbReference>
<name>A0A1W2GA64_REIFA</name>
<protein>
    <recommendedName>
        <fullName evidence="1">N-acetyltransferase domain-containing protein</fullName>
    </recommendedName>
</protein>
<gene>
    <name evidence="2" type="ORF">SAMN04488029_1546</name>
</gene>
<dbReference type="SUPFAM" id="SSF55729">
    <property type="entry name" value="Acyl-CoA N-acyltransferases (Nat)"/>
    <property type="match status" value="1"/>
</dbReference>
<feature type="domain" description="N-acetyltransferase" evidence="1">
    <location>
        <begin position="2"/>
        <end position="160"/>
    </location>
</feature>
<proteinExistence type="predicted"/>
<feature type="domain" description="N-acetyltransferase" evidence="1">
    <location>
        <begin position="199"/>
        <end position="373"/>
    </location>
</feature>
<organism evidence="2 3">
    <name type="scientific">Reichenbachiella faecimaris</name>
    <dbReference type="NCBI Taxonomy" id="692418"/>
    <lineage>
        <taxon>Bacteria</taxon>
        <taxon>Pseudomonadati</taxon>
        <taxon>Bacteroidota</taxon>
        <taxon>Cytophagia</taxon>
        <taxon>Cytophagales</taxon>
        <taxon>Reichenbachiellaceae</taxon>
        <taxon>Reichenbachiella</taxon>
    </lineage>
</organism>
<dbReference type="PANTHER" id="PTHR41368">
    <property type="entry name" value="PROTEIN YGHO"/>
    <property type="match status" value="1"/>
</dbReference>
<evidence type="ECO:0000259" key="1">
    <source>
        <dbReference type="PROSITE" id="PS51186"/>
    </source>
</evidence>
<dbReference type="Gene3D" id="3.40.630.30">
    <property type="match status" value="1"/>
</dbReference>
<dbReference type="PANTHER" id="PTHR41368:SF1">
    <property type="entry name" value="PROTEIN YGHO"/>
    <property type="match status" value="1"/>
</dbReference>
<evidence type="ECO:0000313" key="2">
    <source>
        <dbReference type="EMBL" id="SMD33186.1"/>
    </source>
</evidence>
<dbReference type="EMBL" id="FWYF01000001">
    <property type="protein sequence ID" value="SMD33186.1"/>
    <property type="molecule type" value="Genomic_DNA"/>
</dbReference>
<dbReference type="GO" id="GO:0016747">
    <property type="term" value="F:acyltransferase activity, transferring groups other than amino-acyl groups"/>
    <property type="evidence" value="ECO:0007669"/>
    <property type="project" value="InterPro"/>
</dbReference>
<accession>A0A1W2GA64</accession>
<sequence>MIEVRKVQDKKDLKKFIDFPHELYANDENYVPELFLAQKDLLDKKSHPFFQHSEADFFLAYDNAQIVGRVAAVKNNNYLEYTGDQSGKFGFFDVIEKYEVAEALLDTVAEWQKERGLTKLAGPENYSTNETCGTLIEGFDSPPTIMMPYNMPYYKEFLEEYGFEKDMDLLSYKILTKDVPDKLIRMSDKILERLNGKGITIRKINLKKFSEEIDKIIQIYNSAWEKNWGFVPMTDAEFKHAAKDMKQIVDPDFVLIAEHNGNPIGFTLSIPDMNIPLKKLKRGRLLPFGIFKLLYHKKDIDRVRIVTLGIVEGYRKLGIDAYFYMKAFEEAKRKGMNFGEASWILENNEMMNKAIENINGKVYKKHRLFKKAI</sequence>
<dbReference type="InterPro" id="IPR000182">
    <property type="entry name" value="GNAT_dom"/>
</dbReference>
<dbReference type="RefSeq" id="WP_084371855.1">
    <property type="nucleotide sequence ID" value="NZ_FWYF01000001.1"/>
</dbReference>
<dbReference type="Proteomes" id="UP000192472">
    <property type="component" value="Unassembled WGS sequence"/>
</dbReference>
<dbReference type="AlphaFoldDB" id="A0A1W2GA64"/>
<keyword evidence="3" id="KW-1185">Reference proteome</keyword>
<reference evidence="2 3" key="1">
    <citation type="submission" date="2017-04" db="EMBL/GenBank/DDBJ databases">
        <authorList>
            <person name="Afonso C.L."/>
            <person name="Miller P.J."/>
            <person name="Scott M.A."/>
            <person name="Spackman E."/>
            <person name="Goraichik I."/>
            <person name="Dimitrov K.M."/>
            <person name="Suarez D.L."/>
            <person name="Swayne D.E."/>
        </authorList>
    </citation>
    <scope>NUCLEOTIDE SEQUENCE [LARGE SCALE GENOMIC DNA]</scope>
    <source>
        <strain evidence="2 3">DSM 26133</strain>
    </source>
</reference>
<dbReference type="InterPro" id="IPR016181">
    <property type="entry name" value="Acyl_CoA_acyltransferase"/>
</dbReference>
<dbReference type="PROSITE" id="PS51186">
    <property type="entry name" value="GNAT"/>
    <property type="match status" value="2"/>
</dbReference>